<protein>
    <submittedName>
        <fullName evidence="2">Aminoglycoside phosphotransferase family protein</fullName>
    </submittedName>
</protein>
<accession>A0A7H1BLC7</accession>
<geneLocation type="plasmid" evidence="2 3">
    <name>unnamed2</name>
</geneLocation>
<organism evidence="2 3">
    <name type="scientific">Streptomyces xanthii</name>
    <dbReference type="NCBI Taxonomy" id="2768069"/>
    <lineage>
        <taxon>Bacteria</taxon>
        <taxon>Bacillati</taxon>
        <taxon>Actinomycetota</taxon>
        <taxon>Actinomycetes</taxon>
        <taxon>Kitasatosporales</taxon>
        <taxon>Streptomycetaceae</taxon>
        <taxon>Streptomyces</taxon>
    </lineage>
</organism>
<dbReference type="Gene3D" id="3.30.200.20">
    <property type="entry name" value="Phosphorylase Kinase, domain 1"/>
    <property type="match status" value="1"/>
</dbReference>
<evidence type="ECO:0000259" key="1">
    <source>
        <dbReference type="Pfam" id="PF01636"/>
    </source>
</evidence>
<dbReference type="AlphaFoldDB" id="A0A7H1BLC7"/>
<name>A0A7H1BLC7_9ACTN</name>
<evidence type="ECO:0000313" key="2">
    <source>
        <dbReference type="EMBL" id="QNS09532.1"/>
    </source>
</evidence>
<dbReference type="Pfam" id="PF01636">
    <property type="entry name" value="APH"/>
    <property type="match status" value="1"/>
</dbReference>
<dbReference type="KEGG" id="sxn:IAG42_37495"/>
<reference evidence="2 3" key="1">
    <citation type="submission" date="2020-09" db="EMBL/GenBank/DDBJ databases">
        <title>A novel species.</title>
        <authorList>
            <person name="Gao J."/>
        </authorList>
    </citation>
    <scope>NUCLEOTIDE SEQUENCE [LARGE SCALE GENOMIC DNA]</scope>
    <source>
        <strain evidence="2 3">CRXT-Y-14</strain>
        <plasmid evidence="2 3">unnamed2</plasmid>
    </source>
</reference>
<dbReference type="GO" id="GO:0016740">
    <property type="term" value="F:transferase activity"/>
    <property type="evidence" value="ECO:0007669"/>
    <property type="project" value="UniProtKB-KW"/>
</dbReference>
<proteinExistence type="predicted"/>
<gene>
    <name evidence="2" type="ORF">IAG42_37495</name>
</gene>
<dbReference type="EMBL" id="CP061283">
    <property type="protein sequence ID" value="QNS09532.1"/>
    <property type="molecule type" value="Genomic_DNA"/>
</dbReference>
<dbReference type="PANTHER" id="PTHR21310">
    <property type="entry name" value="AMINOGLYCOSIDE PHOSPHOTRANSFERASE-RELATED-RELATED"/>
    <property type="match status" value="1"/>
</dbReference>
<dbReference type="Proteomes" id="UP000516428">
    <property type="component" value="Plasmid unnamed2"/>
</dbReference>
<dbReference type="InterPro" id="IPR051678">
    <property type="entry name" value="AGP_Transferase"/>
</dbReference>
<keyword evidence="2" id="KW-0808">Transferase</keyword>
<feature type="domain" description="Aminoglycoside phosphotransferase" evidence="1">
    <location>
        <begin position="40"/>
        <end position="277"/>
    </location>
</feature>
<dbReference type="Gene3D" id="3.90.1200.10">
    <property type="match status" value="1"/>
</dbReference>
<dbReference type="InterPro" id="IPR011009">
    <property type="entry name" value="Kinase-like_dom_sf"/>
</dbReference>
<sequence length="328" mass="36159">MDFRPVERTADAFQQSLTAQEILAVCRRAFGNDAAPVSVVELGTGMYNNVYRVALAGRDRPVILRAAPAEERQFRSELHLMRNEHASLPWLAPIAHLMPQVIAADWTGQVIGRDWMIQTHLDGVPAPEHLGSYPRSTWPTFFRQMGAVTRAVHDVRGPHFGPVAGPGYATWSEAVIASLEDIAADLDGAGLDSADVRKIAAVAGHDRAVLDEVTEPRLLTGDLWTVNALLDRDAEVPTISGVLDFDRCTFGAPEADWTIRMATAKDDERTAFWESYGPLDRSEGAVWRARIYEARHLGAIRLERHRLGKADAVRESYGAMADLLAELS</sequence>
<evidence type="ECO:0000313" key="3">
    <source>
        <dbReference type="Proteomes" id="UP000516428"/>
    </source>
</evidence>
<dbReference type="PANTHER" id="PTHR21310:SF15">
    <property type="entry name" value="AMINOGLYCOSIDE PHOSPHOTRANSFERASE DOMAIN-CONTAINING PROTEIN"/>
    <property type="match status" value="1"/>
</dbReference>
<keyword evidence="3" id="KW-1185">Reference proteome</keyword>
<dbReference type="SUPFAM" id="SSF56112">
    <property type="entry name" value="Protein kinase-like (PK-like)"/>
    <property type="match status" value="1"/>
</dbReference>
<dbReference type="InterPro" id="IPR002575">
    <property type="entry name" value="Aminoglycoside_PTrfase"/>
</dbReference>
<keyword evidence="2" id="KW-0614">Plasmid</keyword>